<dbReference type="Gene3D" id="3.40.50.10190">
    <property type="entry name" value="BRCT domain"/>
    <property type="match status" value="1"/>
</dbReference>
<evidence type="ECO:0000256" key="10">
    <source>
        <dbReference type="HAMAP-Rule" id="MF_01588"/>
    </source>
</evidence>
<dbReference type="SUPFAM" id="SSF47781">
    <property type="entry name" value="RuvA domain 2-like"/>
    <property type="match status" value="1"/>
</dbReference>
<feature type="domain" description="BRCT" evidence="11">
    <location>
        <begin position="590"/>
        <end position="667"/>
    </location>
</feature>
<name>A0ABZ0U5V4_9FIRM</name>
<dbReference type="HAMAP" id="MF_01588">
    <property type="entry name" value="DNA_ligase_A"/>
    <property type="match status" value="1"/>
</dbReference>
<keyword evidence="8 10" id="KW-0464">Manganese</keyword>
<feature type="binding site" evidence="10">
    <location>
        <begin position="32"/>
        <end position="36"/>
    </location>
    <ligand>
        <name>NAD(+)</name>
        <dbReference type="ChEBI" id="CHEBI:57540"/>
    </ligand>
</feature>
<evidence type="ECO:0000256" key="9">
    <source>
        <dbReference type="ARBA" id="ARBA00034005"/>
    </source>
</evidence>
<dbReference type="SUPFAM" id="SSF50249">
    <property type="entry name" value="Nucleic acid-binding proteins"/>
    <property type="match status" value="1"/>
</dbReference>
<evidence type="ECO:0000256" key="1">
    <source>
        <dbReference type="ARBA" id="ARBA00022598"/>
    </source>
</evidence>
<dbReference type="InterPro" id="IPR010994">
    <property type="entry name" value="RuvA_2-like"/>
</dbReference>
<comment type="similarity">
    <text evidence="10">Belongs to the NAD-dependent DNA ligase family. LigA subfamily.</text>
</comment>
<keyword evidence="1 10" id="KW-0436">Ligase</keyword>
<evidence type="ECO:0000256" key="8">
    <source>
        <dbReference type="ARBA" id="ARBA00023211"/>
    </source>
</evidence>
<keyword evidence="4 10" id="KW-0227">DNA damage</keyword>
<keyword evidence="6 10" id="KW-0520">NAD</keyword>
<comment type="function">
    <text evidence="10">DNA ligase that catalyzes the formation of phosphodiester linkages between 5'-phosphoryl and 3'-hydroxyl groups in double-stranded DNA using NAD as a coenzyme and as the energy source for the reaction. It is essential for DNA replication and repair of damaged DNA.</text>
</comment>
<comment type="catalytic activity">
    <reaction evidence="9 10">
        <text>NAD(+) + (deoxyribonucleotide)n-3'-hydroxyl + 5'-phospho-(deoxyribonucleotide)m = (deoxyribonucleotide)n+m + AMP + beta-nicotinamide D-nucleotide.</text>
        <dbReference type="EC" id="6.5.1.2"/>
    </reaction>
</comment>
<comment type="caution">
    <text evidence="10">Lacks conserved residue(s) required for the propagation of feature annotation.</text>
</comment>
<evidence type="ECO:0000313" key="13">
    <source>
        <dbReference type="Proteomes" id="UP001325248"/>
    </source>
</evidence>
<sequence>MISQIKAMKKLVSWLNIQRNAYYNSDSPNVSDYEYDKKFEELEQLEKKSGIVLSDSPTQSVGYMPVSELGKVKLKTPLLSLDKTKQTERLYHFIGNHAILLMLKLDGLTVELDYENGRLVQACTRGDGMIGEDITHNIPAFKNVPLSIPYQKKLRLSGEALILNSDFELLKDTLLDSTGKKYSNTRNLASGSVRCLNPETCAKRHVHFLAFKVLEGLDESSDCKDSKHFRLSELQQLGFDLCPYIFVENPHYQISDLKNDIQSLQELSEQQHLPIDGIVASYDSISYSESCGRTGRFYKDGIAYKFEDETYVTVLRKILWTPTRSGIISPVAIFDTVNIDGCEVSRASLHNLSFIKNLELVPGCRILVSKRNMIIPHIEDNLDRGNYQESIPAFCSCCGHKTRIYTRKSQDGHLVETLHCDNPACETQQLRNMVHFVEKKAMNIQGLSSATLEKFLEKGWIKSFQDIYHLDRYKDEIIQMDGFRKASYTKLEKSINDSRNTTFTRYLVAMDIPLIGRTISEILNTHFDSDLNAFETAVLHGYDFTQIEGIGCASNNFLHIWFADERNLKLWRELQTEMTFEERKEQNIMKEKTIFTGKIIVATGKLEHFTRDQINTKILELGAKPSNSVSKKTDYLIAGEKAGSKLSKAQNLGIKILTEDEFLQMIA</sequence>
<evidence type="ECO:0000256" key="2">
    <source>
        <dbReference type="ARBA" id="ARBA00022705"/>
    </source>
</evidence>
<evidence type="ECO:0000256" key="6">
    <source>
        <dbReference type="ARBA" id="ARBA00023027"/>
    </source>
</evidence>
<reference evidence="12" key="1">
    <citation type="submission" date="2023-10" db="EMBL/GenBank/DDBJ databases">
        <title>Genome sequence of Blautia coccoides DSM 935.</title>
        <authorList>
            <person name="Boeer T."/>
            <person name="Bengelsdorf F.R."/>
            <person name="Daniel R."/>
            <person name="Poehlein A."/>
        </authorList>
    </citation>
    <scope>NUCLEOTIDE SEQUENCE [LARGE SCALE GENOMIC DNA]</scope>
    <source>
        <strain evidence="12">DSM 935</strain>
    </source>
</reference>
<feature type="active site" description="N6-AMP-lysine intermediate" evidence="10">
    <location>
        <position position="104"/>
    </location>
</feature>
<dbReference type="SMART" id="SM00532">
    <property type="entry name" value="LIGANc"/>
    <property type="match status" value="1"/>
</dbReference>
<dbReference type="EC" id="6.5.1.2" evidence="10"/>
<keyword evidence="2 10" id="KW-0235">DNA replication</keyword>
<dbReference type="InterPro" id="IPR001357">
    <property type="entry name" value="BRCT_dom"/>
</dbReference>
<keyword evidence="10" id="KW-0460">Magnesium</keyword>
<evidence type="ECO:0000256" key="3">
    <source>
        <dbReference type="ARBA" id="ARBA00022723"/>
    </source>
</evidence>
<feature type="binding site" evidence="10">
    <location>
        <position position="395"/>
    </location>
    <ligand>
        <name>Zn(2+)</name>
        <dbReference type="ChEBI" id="CHEBI:29105"/>
    </ligand>
</feature>
<feature type="binding site" evidence="10">
    <location>
        <position position="159"/>
    </location>
    <ligand>
        <name>NAD(+)</name>
        <dbReference type="ChEBI" id="CHEBI:57540"/>
    </ligand>
</feature>
<proteinExistence type="inferred from homology"/>
<protein>
    <recommendedName>
        <fullName evidence="10">DNA ligase</fullName>
        <ecNumber evidence="10">6.5.1.2</ecNumber>
    </recommendedName>
    <alternativeName>
        <fullName evidence="10">Polydeoxyribonucleotide synthase [NAD(+)]</fullName>
    </alternativeName>
</protein>
<evidence type="ECO:0000256" key="4">
    <source>
        <dbReference type="ARBA" id="ARBA00022763"/>
    </source>
</evidence>
<feature type="binding site" evidence="10">
    <location>
        <begin position="80"/>
        <end position="81"/>
    </location>
    <ligand>
        <name>NAD(+)</name>
        <dbReference type="ChEBI" id="CHEBI:57540"/>
    </ligand>
</feature>
<gene>
    <name evidence="12" type="primary">ligA_1</name>
    <name evidence="10" type="synonym">ligA</name>
    <name evidence="12" type="ORF">BLCOC_06890</name>
</gene>
<dbReference type="InterPro" id="IPR036420">
    <property type="entry name" value="BRCT_dom_sf"/>
</dbReference>
<keyword evidence="7 10" id="KW-0234">DNA repair</keyword>
<evidence type="ECO:0000259" key="11">
    <source>
        <dbReference type="PROSITE" id="PS50172"/>
    </source>
</evidence>
<evidence type="ECO:0000256" key="5">
    <source>
        <dbReference type="ARBA" id="ARBA00022833"/>
    </source>
</evidence>
<comment type="cofactor">
    <cofactor evidence="10">
        <name>Mg(2+)</name>
        <dbReference type="ChEBI" id="CHEBI:18420"/>
    </cofactor>
    <cofactor evidence="10">
        <name>Mn(2+)</name>
        <dbReference type="ChEBI" id="CHEBI:29035"/>
    </cofactor>
</comment>
<dbReference type="NCBIfam" id="TIGR00575">
    <property type="entry name" value="dnlj"/>
    <property type="match status" value="1"/>
</dbReference>
<feature type="binding site" evidence="10">
    <location>
        <position position="305"/>
    </location>
    <ligand>
        <name>NAD(+)</name>
        <dbReference type="ChEBI" id="CHEBI:57540"/>
    </ligand>
</feature>
<dbReference type="Gene3D" id="2.40.50.140">
    <property type="entry name" value="Nucleic acid-binding proteins"/>
    <property type="match status" value="1"/>
</dbReference>
<evidence type="ECO:0000256" key="7">
    <source>
        <dbReference type="ARBA" id="ARBA00023204"/>
    </source>
</evidence>
<organism evidence="12 13">
    <name type="scientific">Blautia producta</name>
    <dbReference type="NCBI Taxonomy" id="33035"/>
    <lineage>
        <taxon>Bacteria</taxon>
        <taxon>Bacillati</taxon>
        <taxon>Bacillota</taxon>
        <taxon>Clostridia</taxon>
        <taxon>Lachnospirales</taxon>
        <taxon>Lachnospiraceae</taxon>
        <taxon>Blautia</taxon>
    </lineage>
</organism>
<evidence type="ECO:0000313" key="12">
    <source>
        <dbReference type="EMBL" id="WPX72353.1"/>
    </source>
</evidence>
<accession>A0ABZ0U5V4</accession>
<dbReference type="SUPFAM" id="SSF56091">
    <property type="entry name" value="DNA ligase/mRNA capping enzyme, catalytic domain"/>
    <property type="match status" value="1"/>
</dbReference>
<dbReference type="InterPro" id="IPR004150">
    <property type="entry name" value="NAD_DNA_ligase_OB"/>
</dbReference>
<keyword evidence="13" id="KW-1185">Reference proteome</keyword>
<dbReference type="InterPro" id="IPR013839">
    <property type="entry name" value="DNAligase_adenylation"/>
</dbReference>
<dbReference type="Gene3D" id="3.30.470.30">
    <property type="entry name" value="DNA ligase/mRNA capping enzyme"/>
    <property type="match status" value="1"/>
</dbReference>
<dbReference type="CDD" id="cd17748">
    <property type="entry name" value="BRCT_DNA_ligase_like"/>
    <property type="match status" value="1"/>
</dbReference>
<dbReference type="InterPro" id="IPR012340">
    <property type="entry name" value="NA-bd_OB-fold"/>
</dbReference>
<dbReference type="NCBIfam" id="NF005932">
    <property type="entry name" value="PRK07956.1"/>
    <property type="match status" value="1"/>
</dbReference>
<dbReference type="PROSITE" id="PS50172">
    <property type="entry name" value="BRCT"/>
    <property type="match status" value="1"/>
</dbReference>
<dbReference type="Gene3D" id="1.10.287.610">
    <property type="entry name" value="Helix hairpin bin"/>
    <property type="match status" value="1"/>
</dbReference>
<dbReference type="Proteomes" id="UP001325248">
    <property type="component" value="Chromosome"/>
</dbReference>
<dbReference type="Pfam" id="PF01653">
    <property type="entry name" value="DNA_ligase_aden"/>
    <property type="match status" value="1"/>
</dbReference>
<dbReference type="Gene3D" id="1.10.150.20">
    <property type="entry name" value="5' to 3' exonuclease, C-terminal subdomain"/>
    <property type="match status" value="2"/>
</dbReference>
<dbReference type="Pfam" id="PF00533">
    <property type="entry name" value="BRCT"/>
    <property type="match status" value="1"/>
</dbReference>
<keyword evidence="5 10" id="KW-0862">Zinc</keyword>
<dbReference type="GO" id="GO:0003911">
    <property type="term" value="F:DNA ligase (NAD+) activity"/>
    <property type="evidence" value="ECO:0007669"/>
    <property type="project" value="UniProtKB-EC"/>
</dbReference>
<dbReference type="EMBL" id="CP136422">
    <property type="protein sequence ID" value="WPX72353.1"/>
    <property type="molecule type" value="Genomic_DNA"/>
</dbReference>
<keyword evidence="3 10" id="KW-0479">Metal-binding</keyword>
<feature type="binding site" evidence="10">
    <location>
        <position position="420"/>
    </location>
    <ligand>
        <name>Zn(2+)</name>
        <dbReference type="ChEBI" id="CHEBI:29105"/>
    </ligand>
</feature>
<dbReference type="Pfam" id="PF03120">
    <property type="entry name" value="OB_DNA_ligase"/>
    <property type="match status" value="1"/>
</dbReference>
<dbReference type="InterPro" id="IPR001679">
    <property type="entry name" value="DNA_ligase"/>
</dbReference>
<feature type="binding site" evidence="10">
    <location>
        <position position="125"/>
    </location>
    <ligand>
        <name>NAD(+)</name>
        <dbReference type="ChEBI" id="CHEBI:57540"/>
    </ligand>
</feature>
<dbReference type="PIRSF" id="PIRSF001604">
    <property type="entry name" value="LigA"/>
    <property type="match status" value="1"/>
</dbReference>
<dbReference type="InterPro" id="IPR013840">
    <property type="entry name" value="DNAligase_N"/>
</dbReference>
<feature type="binding site" evidence="10">
    <location>
        <position position="425"/>
    </location>
    <ligand>
        <name>Zn(2+)</name>
        <dbReference type="ChEBI" id="CHEBI:29105"/>
    </ligand>
</feature>
<dbReference type="SUPFAM" id="SSF52113">
    <property type="entry name" value="BRCT domain"/>
    <property type="match status" value="1"/>
</dbReference>
<feature type="binding site" evidence="10">
    <location>
        <position position="398"/>
    </location>
    <ligand>
        <name>Zn(2+)</name>
        <dbReference type="ChEBI" id="CHEBI:29105"/>
    </ligand>
</feature>
<dbReference type="SMART" id="SM00292">
    <property type="entry name" value="BRCT"/>
    <property type="match status" value="1"/>
</dbReference>